<feature type="compositionally biased region" description="Acidic residues" evidence="1">
    <location>
        <begin position="109"/>
        <end position="118"/>
    </location>
</feature>
<dbReference type="EMBL" id="AWSE01000160">
    <property type="protein sequence ID" value="ERH22575.1"/>
    <property type="molecule type" value="Genomic_DNA"/>
</dbReference>
<evidence type="ECO:0008006" key="4">
    <source>
        <dbReference type="Google" id="ProtNLM"/>
    </source>
</evidence>
<keyword evidence="3" id="KW-1185">Reference proteome</keyword>
<dbReference type="AlphaFoldDB" id="U1Q3Q8"/>
<protein>
    <recommendedName>
        <fullName evidence="4">CshA domain-containing protein</fullName>
    </recommendedName>
</protein>
<dbReference type="Gene3D" id="2.60.40.3440">
    <property type="match status" value="1"/>
</dbReference>
<organism evidence="2 3">
    <name type="scientific">Actinomyces johnsonii F0542</name>
    <dbReference type="NCBI Taxonomy" id="1321818"/>
    <lineage>
        <taxon>Bacteria</taxon>
        <taxon>Bacillati</taxon>
        <taxon>Actinomycetota</taxon>
        <taxon>Actinomycetes</taxon>
        <taxon>Actinomycetales</taxon>
        <taxon>Actinomycetaceae</taxon>
        <taxon>Actinomyces</taxon>
    </lineage>
</organism>
<sequence>MAYAEEAPAPEAERPVATPADNAQDKDKKDEGQEPRGPKHRKEDPAEEDSPKDADRDAETPGRPQGGAQEDRRENRDAGEDEPGTPDDRAAERGAEDRENPAPAPDGGRDEDQDDPAPGDERERDQEDKRIVAEDKTAEIQQGSKATIDIAGDNKDVQVSIVGPTTVDQGTWSVDNGKITFTPAKDFVGDVSTPYRVTNPDGTTSEARIKVTVKPKEQIEPEQPERPGQ</sequence>
<proteinExistence type="predicted"/>
<gene>
    <name evidence="2" type="ORF">HMPREF1979_02431</name>
</gene>
<evidence type="ECO:0000313" key="3">
    <source>
        <dbReference type="Proteomes" id="UP000016536"/>
    </source>
</evidence>
<feature type="compositionally biased region" description="Basic and acidic residues" evidence="1">
    <location>
        <begin position="69"/>
        <end position="78"/>
    </location>
</feature>
<evidence type="ECO:0000313" key="2">
    <source>
        <dbReference type="EMBL" id="ERH22575.1"/>
    </source>
</evidence>
<dbReference type="Pfam" id="PF17963">
    <property type="entry name" value="Big_9"/>
    <property type="match status" value="1"/>
</dbReference>
<feature type="compositionally biased region" description="Basic and acidic residues" evidence="1">
    <location>
        <begin position="119"/>
        <end position="138"/>
    </location>
</feature>
<accession>U1Q3Q8</accession>
<reference evidence="2 3" key="1">
    <citation type="submission" date="2013-08" db="EMBL/GenBank/DDBJ databases">
        <authorList>
            <person name="Weinstock G."/>
            <person name="Sodergren E."/>
            <person name="Wylie T."/>
            <person name="Fulton L."/>
            <person name="Fulton R."/>
            <person name="Fronick C."/>
            <person name="O'Laughlin M."/>
            <person name="Godfrey J."/>
            <person name="Miner T."/>
            <person name="Herter B."/>
            <person name="Appelbaum E."/>
            <person name="Cordes M."/>
            <person name="Lek S."/>
            <person name="Wollam A."/>
            <person name="Pepin K.H."/>
            <person name="Palsikar V.B."/>
            <person name="Mitreva M."/>
            <person name="Wilson R.K."/>
        </authorList>
    </citation>
    <scope>NUCLEOTIDE SEQUENCE [LARGE SCALE GENOMIC DNA]</scope>
    <source>
        <strain evidence="2 3">F0542</strain>
    </source>
</reference>
<feature type="region of interest" description="Disordered" evidence="1">
    <location>
        <begin position="1"/>
        <end position="145"/>
    </location>
</feature>
<feature type="non-terminal residue" evidence="2">
    <location>
        <position position="229"/>
    </location>
</feature>
<comment type="caution">
    <text evidence="2">The sequence shown here is derived from an EMBL/GenBank/DDBJ whole genome shotgun (WGS) entry which is preliminary data.</text>
</comment>
<feature type="compositionally biased region" description="Basic and acidic residues" evidence="1">
    <location>
        <begin position="23"/>
        <end position="60"/>
    </location>
</feature>
<name>U1Q3Q8_9ACTO</name>
<dbReference type="Proteomes" id="UP000016536">
    <property type="component" value="Unassembled WGS sequence"/>
</dbReference>
<feature type="compositionally biased region" description="Low complexity" evidence="1">
    <location>
        <begin position="1"/>
        <end position="20"/>
    </location>
</feature>
<evidence type="ECO:0000256" key="1">
    <source>
        <dbReference type="SAM" id="MobiDB-lite"/>
    </source>
</evidence>
<feature type="compositionally biased region" description="Basic and acidic residues" evidence="1">
    <location>
        <begin position="86"/>
        <end position="100"/>
    </location>
</feature>
<dbReference type="HOGENOM" id="CLU_082587_0_0_11"/>